<feature type="region of interest" description="Disordered" evidence="1">
    <location>
        <begin position="49"/>
        <end position="96"/>
    </location>
</feature>
<dbReference type="Pfam" id="PF03724">
    <property type="entry name" value="META"/>
    <property type="match status" value="1"/>
</dbReference>
<dbReference type="Pfam" id="PF09619">
    <property type="entry name" value="YscW"/>
    <property type="match status" value="1"/>
</dbReference>
<dbReference type="Proteomes" id="UP000295023">
    <property type="component" value="Unassembled WGS sequence"/>
</dbReference>
<protein>
    <submittedName>
        <fullName evidence="3">META domain-containing protein</fullName>
    </submittedName>
</protein>
<organism evidence="3 4">
    <name type="scientific">Roseicella aquatilis</name>
    <dbReference type="NCBI Taxonomy" id="2527868"/>
    <lineage>
        <taxon>Bacteria</taxon>
        <taxon>Pseudomonadati</taxon>
        <taxon>Pseudomonadota</taxon>
        <taxon>Alphaproteobacteria</taxon>
        <taxon>Acetobacterales</taxon>
        <taxon>Roseomonadaceae</taxon>
        <taxon>Roseicella</taxon>
    </lineage>
</organism>
<gene>
    <name evidence="3" type="ORF">EXY23_21280</name>
</gene>
<dbReference type="InterPro" id="IPR039366">
    <property type="entry name" value="Pilotin"/>
</dbReference>
<keyword evidence="4" id="KW-1185">Reference proteome</keyword>
<dbReference type="InterPro" id="IPR038670">
    <property type="entry name" value="HslJ-like_sf"/>
</dbReference>
<dbReference type="AlphaFoldDB" id="A0A4R4D7G7"/>
<dbReference type="Gene3D" id="2.40.128.270">
    <property type="match status" value="1"/>
</dbReference>
<name>A0A4R4D7G7_9PROT</name>
<evidence type="ECO:0000256" key="1">
    <source>
        <dbReference type="SAM" id="MobiDB-lite"/>
    </source>
</evidence>
<evidence type="ECO:0000313" key="4">
    <source>
        <dbReference type="Proteomes" id="UP000295023"/>
    </source>
</evidence>
<dbReference type="PANTHER" id="PTHR38013">
    <property type="entry name" value="GLYCOPROTEIN/POLYSACCHARIDE METABOLISM"/>
    <property type="match status" value="1"/>
</dbReference>
<dbReference type="InterPro" id="IPR053196">
    <property type="entry name" value="Lipoprotein_YbaY-like"/>
</dbReference>
<comment type="caution">
    <text evidence="3">The sequence shown here is derived from an EMBL/GenBank/DDBJ whole genome shotgun (WGS) entry which is preliminary data.</text>
</comment>
<evidence type="ECO:0000313" key="3">
    <source>
        <dbReference type="EMBL" id="TCZ55585.1"/>
    </source>
</evidence>
<dbReference type="EMBL" id="SKBM01000026">
    <property type="protein sequence ID" value="TCZ55585.1"/>
    <property type="molecule type" value="Genomic_DNA"/>
</dbReference>
<reference evidence="3 4" key="1">
    <citation type="submission" date="2019-03" db="EMBL/GenBank/DDBJ databases">
        <title>Paracraurococcus aquatilis NE82 genome sequence.</title>
        <authorList>
            <person name="Zhao Y."/>
            <person name="Du Z."/>
        </authorList>
    </citation>
    <scope>NUCLEOTIDE SEQUENCE [LARGE SCALE GENOMIC DNA]</scope>
    <source>
        <strain evidence="3 4">NE82</strain>
    </source>
</reference>
<dbReference type="InterPro" id="IPR005184">
    <property type="entry name" value="DUF306_Meta_HslJ"/>
</dbReference>
<evidence type="ECO:0000259" key="2">
    <source>
        <dbReference type="Pfam" id="PF03724"/>
    </source>
</evidence>
<sequence>MPAPTIRTSKCSAWPGADLVSVAASDMLPHPPALVERQLTAMSRRLCSAKTPPVPTRSHHRHDGAAERQAGAGQGWPPPMRHALMQRKSDDRSSASSLWHRAAANCIDGGPASAMRAGPVGERESMHRRDIILLALALPGGALAQAAALRGTATIRERMALPPGGTLAVELLDISRADAPAERIASVRIPIEGQVPIGFVLPYDPARILPGRSYSLRAAIEIDGQIWFRTDTIHRVLQPGAGDTVELRLVRAADPRPASPALTGREWVAEEIGGKGVLDRARSTLTLAEDGRAHGSGGCNRFTGGYEVKGDHLTFSQMGSTMMACEPPVGEQEQRLHQALGAARRWRIAPEGRLLLLDAEGKVLARFARP</sequence>
<dbReference type="OrthoDB" id="9809132at2"/>
<proteinExistence type="predicted"/>
<accession>A0A4R4D7G7</accession>
<dbReference type="PANTHER" id="PTHR38013:SF1">
    <property type="entry name" value="GLYCOPROTEIN_POLYSACCHARIDE METABOLISM"/>
    <property type="match status" value="1"/>
</dbReference>
<feature type="domain" description="DUF306" evidence="2">
    <location>
        <begin position="261"/>
        <end position="367"/>
    </location>
</feature>